<protein>
    <recommendedName>
        <fullName evidence="3 8">E3 ubiquitin-protein ligase listerin</fullName>
        <ecNumber evidence="8">2.3.2.27</ecNumber>
    </recommendedName>
    <alternativeName>
        <fullName evidence="8">RING-type E3 ubiquitin transferase listerin</fullName>
    </alternativeName>
</protein>
<feature type="compositionally biased region" description="Polar residues" evidence="9">
    <location>
        <begin position="277"/>
        <end position="287"/>
    </location>
</feature>
<evidence type="ECO:0000256" key="5">
    <source>
        <dbReference type="ARBA" id="ARBA00022771"/>
    </source>
</evidence>
<dbReference type="CDD" id="cd16491">
    <property type="entry name" value="RING-CH-C4HC3_LTN1"/>
    <property type="match status" value="1"/>
</dbReference>
<sequence length="1846" mass="198600">MGREVRSSASKGTRKKHAAKKAGKDGEQGDQQPSKGKVTKGPDGKKLSKAQRKALPKIKQYIPPPKPPAPPIPDPLDGQGLARTLPADLVVVLRRLGKKDDVTRRKGLDELREQWVAPLTRKPVDNDDEIAQELAEAAVLAAIPVWLHNLASLLQSPFHRAAALALQDELIAIPPFRGAILDALSMGYLPGTQDRDIIGSWLVAALEEGRRAGGQALKTWEKIARFGPKATEHEGAGDDAQYTAHLDLLPHLAGLAEYFSLSILDPQTLHRDIHPNPVQSVYAQPTPQKGGAKGKQQVKARPSPAPTPTPPPVEEDESLAEERWARYRVGGLVGLAWLVQQLPGAGLVAPTEEIVALLHNPVLWSALGPSTHLPDLTPIGTEPPIRRSAYNLLTKLIEAYPTEAEKPELLQLLSVTILGNCWSEKEAVVWEAAGHAIVKFLTKYPQSWLLSSSGLDSAAEAHDDDEEEDEDEDEDTEPPSRDEAATPAQESATASGSATPAPGSSQPSKAFDAFLEFISSISPTVPHLTYPLLVVVISTLPSTILPLTAGPSIAVQTLFSHLWSPVDARLLSTHTLGAQPSAFQAFLQSAIDVTTFLLEKAINAGEHETVQWLVKSQLGSRVWGEGVAVMGAKGGRRGAPPVETEAKMTAKAVNRVVTLSVGGTLTDPLLAEIKRTTLEASFPAEVDAKRPPFLARATAALTELRAASPQIEAAVDDIILQLADGCTERLFSLVGERSPAAVPQAEGLVGILTKRKDLFPPERVQVLSQGLQAHLPELVDTLSPELLARLLDAVAGASGASDADSLRTALWSYVESDAVEKPKRFALTAGILGSGAASLLSQNSLDAIAGEASRSVLQEDDSVALSIATAAVVSKGWLSDRARQGILASASTTVQDAVDGLLSEGTSAEIPAPSLAILAAFAKDHLDDLVNSELTLHGIVAVHHLVILVPRLGLGTDVPSSATAIWKAAFGLDDKSKQVLSAAISTSLAELLGRVSCRVDPGTLVDVALATDLGVDPTPADVAKAMLPSSTELLEHLARHTSQPPHPSLPVIDPLVPCVSETEEHVTRPSDFDASGRSRAARYAEAGLALLRADRSLVQSFPSLLHVALGAMVLAEDGIAIPGASRGLYTVDTPVSQLGQVIRDAEGALSFSLAIVDEAPLAWHKATVEQLRAGTVPDNADYLQRLLSSIRQDVVAKTSDVAPRILREVLSRHLRQCDAGEAEGEVWLTYALQMSDRFPDIALAVILAIKPLMLDSKAFETAQNRLANFLTGISVKQANEKGLPALRILIASAPPLDSTSIFLPQQRAVFALRHVGGWLTSEDEAADDLADEVDVRVAELYTAIAPIVQDLAGAHWDAMFDLVEGTLSSSSLDDPVSYPLLYAGLNLLKEIRDLCQTNKSLRELWTAQDTHFGLVVNLFLQCRDANSIPVQLIHSLILDLLRDASPAVMAQAGLSELCDLLRLSSSATIQATAYRLLGQVIRKQTAALVLEVEAAVAKEDEEQPQSEIKIPQQLISIVEAGRAVDWFEMSDVEIVLGQLLAWMAVLDHFDDASRTVRWAYLDQINTSRLLEESLLPLLFAMLGVSEVGAWNFPATQYAVDEFYPDLLEPEELADLTPLASHVFYRALVTIPSAMRSFYESLKDRQLSLSLLAFTAKNYSPVIIQNEFAALREPRALAALTEEGLNVRIAQGGGASVAGSGAAEAIASYVVDEQPMEIGIRLPAEFPLKAVDVRDLRRVGVPENKWRGWLMSVQQTITSRVSFPFGDNADIQNGLILEALTVFKKNVVLHFEGVVECAICYSIISLTDRTLPTKPCRTCKNRFHASCLFKWFNSSHTSSCPMCRSLF</sequence>
<evidence type="ECO:0000256" key="2">
    <source>
        <dbReference type="ARBA" id="ARBA00007997"/>
    </source>
</evidence>
<dbReference type="Pfam" id="PF23009">
    <property type="entry name" value="UBC_like"/>
    <property type="match status" value="1"/>
</dbReference>
<evidence type="ECO:0000259" key="10">
    <source>
        <dbReference type="PROSITE" id="PS50089"/>
    </source>
</evidence>
<feature type="compositionally biased region" description="Acidic residues" evidence="9">
    <location>
        <begin position="462"/>
        <end position="477"/>
    </location>
</feature>
<feature type="domain" description="RING-type" evidence="10">
    <location>
        <begin position="1796"/>
        <end position="1843"/>
    </location>
</feature>
<dbReference type="SUPFAM" id="SSF48371">
    <property type="entry name" value="ARM repeat"/>
    <property type="match status" value="1"/>
</dbReference>
<feature type="compositionally biased region" description="Basic residues" evidence="9">
    <location>
        <begin position="12"/>
        <end position="21"/>
    </location>
</feature>
<gene>
    <name evidence="11" type="ORF">Q8F55_006786</name>
</gene>
<organism evidence="11 12">
    <name type="scientific">Vanrija albida</name>
    <dbReference type="NCBI Taxonomy" id="181172"/>
    <lineage>
        <taxon>Eukaryota</taxon>
        <taxon>Fungi</taxon>
        <taxon>Dikarya</taxon>
        <taxon>Basidiomycota</taxon>
        <taxon>Agaricomycotina</taxon>
        <taxon>Tremellomycetes</taxon>
        <taxon>Trichosporonales</taxon>
        <taxon>Trichosporonaceae</taxon>
        <taxon>Vanrija</taxon>
    </lineage>
</organism>
<dbReference type="Proteomes" id="UP001565368">
    <property type="component" value="Unassembled WGS sequence"/>
</dbReference>
<evidence type="ECO:0000256" key="1">
    <source>
        <dbReference type="ARBA" id="ARBA00004514"/>
    </source>
</evidence>
<evidence type="ECO:0000313" key="11">
    <source>
        <dbReference type="EMBL" id="KAL1407364.1"/>
    </source>
</evidence>
<feature type="region of interest" description="Disordered" evidence="9">
    <location>
        <begin position="1"/>
        <end position="79"/>
    </location>
</feature>
<comment type="subunit">
    <text evidence="8">Component of the ribosome quality control complex (RQC).</text>
</comment>
<comment type="similarity">
    <text evidence="2 8">Belongs to the LTN1 family.</text>
</comment>
<keyword evidence="8" id="KW-0833">Ubl conjugation pathway</keyword>
<dbReference type="SUPFAM" id="SSF57850">
    <property type="entry name" value="RING/U-box"/>
    <property type="match status" value="1"/>
</dbReference>
<proteinExistence type="inferred from homology"/>
<dbReference type="EC" id="2.3.2.27" evidence="8"/>
<dbReference type="RefSeq" id="XP_069207308.1">
    <property type="nucleotide sequence ID" value="XM_069355237.1"/>
</dbReference>
<dbReference type="InterPro" id="IPR039804">
    <property type="entry name" value="RING-CH-C4HC3_LTN1"/>
</dbReference>
<dbReference type="InterPro" id="IPR011016">
    <property type="entry name" value="Znf_RING-CH"/>
</dbReference>
<evidence type="ECO:0000256" key="7">
    <source>
        <dbReference type="PROSITE-ProRule" id="PRU00175"/>
    </source>
</evidence>
<keyword evidence="5 7" id="KW-0863">Zinc-finger</keyword>
<evidence type="ECO:0000256" key="9">
    <source>
        <dbReference type="SAM" id="MobiDB-lite"/>
    </source>
</evidence>
<comment type="function">
    <text evidence="8">E3 ubiquitin-protein ligase. Component of the ribosome quality control complex (RQC), a ribosome-associated complex that mediates ubiquitination and extraction of incompletely synthesized nascent chains for proteasomal degradation.</text>
</comment>
<keyword evidence="12" id="KW-1185">Reference proteome</keyword>
<keyword evidence="6 8" id="KW-0862">Zinc</keyword>
<dbReference type="GeneID" id="95987829"/>
<accession>A0ABR3PY43</accession>
<dbReference type="SMART" id="SM00744">
    <property type="entry name" value="RINGv"/>
    <property type="match status" value="1"/>
</dbReference>
<comment type="caution">
    <text evidence="11">The sequence shown here is derived from an EMBL/GenBank/DDBJ whole genome shotgun (WGS) entry which is preliminary data.</text>
</comment>
<name>A0ABR3PY43_9TREE</name>
<comment type="catalytic activity">
    <reaction evidence="8">
        <text>S-ubiquitinyl-[E2 ubiquitin-conjugating enzyme]-L-cysteine + [acceptor protein]-L-lysine = [E2 ubiquitin-conjugating enzyme]-L-cysteine + N(6)-ubiquitinyl-[acceptor protein]-L-lysine.</text>
        <dbReference type="EC" id="2.3.2.27"/>
    </reaction>
</comment>
<feature type="compositionally biased region" description="Low complexity" evidence="9">
    <location>
        <begin position="491"/>
        <end position="505"/>
    </location>
</feature>
<evidence type="ECO:0000256" key="4">
    <source>
        <dbReference type="ARBA" id="ARBA00022723"/>
    </source>
</evidence>
<dbReference type="InterPro" id="IPR013083">
    <property type="entry name" value="Znf_RING/FYVE/PHD"/>
</dbReference>
<dbReference type="InterPro" id="IPR054478">
    <property type="entry name" value="LTN1_UBC"/>
</dbReference>
<dbReference type="Pfam" id="PF22999">
    <property type="entry name" value="LTN1_E3_ligase_6th"/>
    <property type="match status" value="1"/>
</dbReference>
<comment type="subcellular location">
    <subcellularLocation>
        <location evidence="1">Cytoplasm</location>
        <location evidence="1">Cytosol</location>
    </subcellularLocation>
</comment>
<keyword evidence="4 8" id="KW-0479">Metal-binding</keyword>
<feature type="region of interest" description="Disordered" evidence="9">
    <location>
        <begin position="455"/>
        <end position="505"/>
    </location>
</feature>
<feature type="compositionally biased region" description="Low complexity" evidence="9">
    <location>
        <begin position="288"/>
        <end position="297"/>
    </location>
</feature>
<feature type="region of interest" description="Disordered" evidence="9">
    <location>
        <begin position="277"/>
        <end position="319"/>
    </location>
</feature>
<dbReference type="InterPro" id="IPR054477">
    <property type="entry name" value="LTN1_E3_ligase_6th"/>
</dbReference>
<dbReference type="Gene3D" id="3.30.40.10">
    <property type="entry name" value="Zinc/RING finger domain, C3HC4 (zinc finger)"/>
    <property type="match status" value="1"/>
</dbReference>
<evidence type="ECO:0000256" key="3">
    <source>
        <dbReference type="ARBA" id="ARBA00017157"/>
    </source>
</evidence>
<dbReference type="PANTHER" id="PTHR12389:SF0">
    <property type="entry name" value="E3 UBIQUITIN-PROTEIN LIGASE LISTERIN"/>
    <property type="match status" value="1"/>
</dbReference>
<feature type="compositionally biased region" description="Basic residues" evidence="9">
    <location>
        <begin position="47"/>
        <end position="56"/>
    </location>
</feature>
<reference evidence="11 12" key="1">
    <citation type="submission" date="2023-08" db="EMBL/GenBank/DDBJ databases">
        <title>Annotated Genome Sequence of Vanrija albida AlHP1.</title>
        <authorList>
            <person name="Herzog R."/>
        </authorList>
    </citation>
    <scope>NUCLEOTIDE SEQUENCE [LARGE SCALE GENOMIC DNA]</scope>
    <source>
        <strain evidence="11 12">AlHP1</strain>
    </source>
</reference>
<feature type="compositionally biased region" description="Pro residues" evidence="9">
    <location>
        <begin position="303"/>
        <end position="312"/>
    </location>
</feature>
<dbReference type="Pfam" id="PF13639">
    <property type="entry name" value="zf-RING_2"/>
    <property type="match status" value="1"/>
</dbReference>
<comment type="pathway">
    <text evidence="8">Protein modification; protein ubiquitination.</text>
</comment>
<dbReference type="InterPro" id="IPR039795">
    <property type="entry name" value="LTN1/Rkr1"/>
</dbReference>
<dbReference type="InterPro" id="IPR016024">
    <property type="entry name" value="ARM-type_fold"/>
</dbReference>
<dbReference type="PROSITE" id="PS50089">
    <property type="entry name" value="ZF_RING_2"/>
    <property type="match status" value="1"/>
</dbReference>
<evidence type="ECO:0000256" key="8">
    <source>
        <dbReference type="RuleBase" id="RU367090"/>
    </source>
</evidence>
<dbReference type="InterPro" id="IPR001841">
    <property type="entry name" value="Znf_RING"/>
</dbReference>
<evidence type="ECO:0000313" key="12">
    <source>
        <dbReference type="Proteomes" id="UP001565368"/>
    </source>
</evidence>
<evidence type="ECO:0000256" key="6">
    <source>
        <dbReference type="ARBA" id="ARBA00022833"/>
    </source>
</evidence>
<dbReference type="EMBL" id="JBBXJM010000005">
    <property type="protein sequence ID" value="KAL1407364.1"/>
    <property type="molecule type" value="Genomic_DNA"/>
</dbReference>
<keyword evidence="8" id="KW-0808">Transferase</keyword>
<dbReference type="PANTHER" id="PTHR12389">
    <property type="entry name" value="ZINC FINGER PROTEIN 294"/>
    <property type="match status" value="1"/>
</dbReference>
<feature type="compositionally biased region" description="Pro residues" evidence="9">
    <location>
        <begin position="62"/>
        <end position="74"/>
    </location>
</feature>